<accession>A0ABD2WIR0</accession>
<dbReference type="PRINTS" id="PR00180">
    <property type="entry name" value="CRETINALDHBP"/>
</dbReference>
<dbReference type="Gene3D" id="3.40.525.10">
    <property type="entry name" value="CRAL-TRIO lipid binding domain"/>
    <property type="match status" value="1"/>
</dbReference>
<reference evidence="2 3" key="1">
    <citation type="journal article" date="2024" name="bioRxiv">
        <title>A reference genome for Trichogramma kaykai: A tiny desert-dwelling parasitoid wasp with competing sex-ratio distorters.</title>
        <authorList>
            <person name="Culotta J."/>
            <person name="Lindsey A.R."/>
        </authorList>
    </citation>
    <scope>NUCLEOTIDE SEQUENCE [LARGE SCALE GENOMIC DNA]</scope>
    <source>
        <strain evidence="2 3">KSX58</strain>
    </source>
</reference>
<evidence type="ECO:0000259" key="1">
    <source>
        <dbReference type="PROSITE" id="PS50191"/>
    </source>
</evidence>
<dbReference type="Pfam" id="PF00650">
    <property type="entry name" value="CRAL_TRIO"/>
    <property type="match status" value="1"/>
</dbReference>
<protein>
    <recommendedName>
        <fullName evidence="1">CRAL-TRIO domain-containing protein</fullName>
    </recommendedName>
</protein>
<dbReference type="InterPro" id="IPR036865">
    <property type="entry name" value="CRAL-TRIO_dom_sf"/>
</dbReference>
<dbReference type="InterPro" id="IPR036273">
    <property type="entry name" value="CRAL/TRIO_N_dom_sf"/>
</dbReference>
<keyword evidence="3" id="KW-1185">Reference proteome</keyword>
<sequence>MESIKLIPLEEELKRNPELNLSDIKSLREWLNKQPHLPPMTDSELALFLHSNYYRLEPTKSTIDTFYSVRTHVPEFFDSRDPLNDPGLEQIMKVVLNMPLERSTKDGYRVIYGALQDFDASHYDYTLNMKLFAMVMDLWLYTEGTTKGQVIIIDLKGLVMGHLAHFSPMALKKFLYYLQEGLPVRLKGFHFFNTNPVMDLLMNIMRPFMKKELLDVLHLHQKVEGIEAFNIPVDILPNESGGKAGPQRELFAIEADKLRQHRDWFLQDEKTKRVDESKRPGKAKSANDLFGVEGSFKKLEID</sequence>
<evidence type="ECO:0000313" key="2">
    <source>
        <dbReference type="EMBL" id="KAL3392442.1"/>
    </source>
</evidence>
<dbReference type="PANTHER" id="PTHR10174">
    <property type="entry name" value="ALPHA-TOCOPHEROL TRANSFER PROTEIN-RELATED"/>
    <property type="match status" value="1"/>
</dbReference>
<name>A0ABD2WIR0_9HYME</name>
<dbReference type="AlphaFoldDB" id="A0ABD2WIR0"/>
<dbReference type="EMBL" id="JBJJXI010000104">
    <property type="protein sequence ID" value="KAL3392442.1"/>
    <property type="molecule type" value="Genomic_DNA"/>
</dbReference>
<dbReference type="PANTHER" id="PTHR10174:SF213">
    <property type="entry name" value="CRAL-TRIO DOMAIN-CONTAINING PROTEIN"/>
    <property type="match status" value="1"/>
</dbReference>
<dbReference type="InterPro" id="IPR001251">
    <property type="entry name" value="CRAL-TRIO_dom"/>
</dbReference>
<gene>
    <name evidence="2" type="ORF">TKK_012969</name>
</gene>
<comment type="caution">
    <text evidence="2">The sequence shown here is derived from an EMBL/GenBank/DDBJ whole genome shotgun (WGS) entry which is preliminary data.</text>
</comment>
<evidence type="ECO:0000313" key="3">
    <source>
        <dbReference type="Proteomes" id="UP001627154"/>
    </source>
</evidence>
<proteinExistence type="predicted"/>
<dbReference type="SUPFAM" id="SSF52087">
    <property type="entry name" value="CRAL/TRIO domain"/>
    <property type="match status" value="1"/>
</dbReference>
<organism evidence="2 3">
    <name type="scientific">Trichogramma kaykai</name>
    <dbReference type="NCBI Taxonomy" id="54128"/>
    <lineage>
        <taxon>Eukaryota</taxon>
        <taxon>Metazoa</taxon>
        <taxon>Ecdysozoa</taxon>
        <taxon>Arthropoda</taxon>
        <taxon>Hexapoda</taxon>
        <taxon>Insecta</taxon>
        <taxon>Pterygota</taxon>
        <taxon>Neoptera</taxon>
        <taxon>Endopterygota</taxon>
        <taxon>Hymenoptera</taxon>
        <taxon>Apocrita</taxon>
        <taxon>Proctotrupomorpha</taxon>
        <taxon>Chalcidoidea</taxon>
        <taxon>Trichogrammatidae</taxon>
        <taxon>Trichogramma</taxon>
    </lineage>
</organism>
<dbReference type="PROSITE" id="PS50191">
    <property type="entry name" value="CRAL_TRIO"/>
    <property type="match status" value="1"/>
</dbReference>
<feature type="domain" description="CRAL-TRIO" evidence="1">
    <location>
        <begin position="84"/>
        <end position="248"/>
    </location>
</feature>
<dbReference type="Proteomes" id="UP001627154">
    <property type="component" value="Unassembled WGS sequence"/>
</dbReference>
<dbReference type="SUPFAM" id="SSF46938">
    <property type="entry name" value="CRAL/TRIO N-terminal domain"/>
    <property type="match status" value="1"/>
</dbReference>
<dbReference type="CDD" id="cd00170">
    <property type="entry name" value="SEC14"/>
    <property type="match status" value="1"/>
</dbReference>